<dbReference type="PANTHER" id="PTHR36924:SF1">
    <property type="entry name" value="ANTITOXIN HIGA-1"/>
    <property type="match status" value="1"/>
</dbReference>
<dbReference type="PROSITE" id="PS50943">
    <property type="entry name" value="HTH_CROC1"/>
    <property type="match status" value="1"/>
</dbReference>
<sequence length="101" mass="11304">MTTKHKRLEPIHPGEILLEDFMKPMGVSITRLSRNIVVPPGRISAIVNGKRAITADTALHLGKYFGVSPQTWMGLQAEYDLRIAHRTIGAEVEKRVHRHAA</sequence>
<dbReference type="SMART" id="SM00530">
    <property type="entry name" value="HTH_XRE"/>
    <property type="match status" value="1"/>
</dbReference>
<dbReference type="GO" id="GO:0003677">
    <property type="term" value="F:DNA binding"/>
    <property type="evidence" value="ECO:0007669"/>
    <property type="project" value="UniProtKB-KW"/>
</dbReference>
<dbReference type="SUPFAM" id="SSF47413">
    <property type="entry name" value="lambda repressor-like DNA-binding domains"/>
    <property type="match status" value="1"/>
</dbReference>
<feature type="domain" description="HTH cro/C1-type" evidence="2">
    <location>
        <begin position="18"/>
        <end position="72"/>
    </location>
</feature>
<comment type="caution">
    <text evidence="3">The sequence shown here is derived from an EMBL/GenBank/DDBJ whole genome shotgun (WGS) entry which is preliminary data.</text>
</comment>
<dbReference type="NCBIfam" id="TIGR02607">
    <property type="entry name" value="antidote_HigA"/>
    <property type="match status" value="1"/>
</dbReference>
<dbReference type="STRING" id="1817756.A2140_09635"/>
<dbReference type="CDD" id="cd00093">
    <property type="entry name" value="HTH_XRE"/>
    <property type="match status" value="1"/>
</dbReference>
<name>A0A1F6T7N1_9PROT</name>
<evidence type="ECO:0000313" key="4">
    <source>
        <dbReference type="Proteomes" id="UP000178379"/>
    </source>
</evidence>
<keyword evidence="1" id="KW-0238">DNA-binding</keyword>
<dbReference type="InterPro" id="IPR010982">
    <property type="entry name" value="Lambda_DNA-bd_dom_sf"/>
</dbReference>
<protein>
    <submittedName>
        <fullName evidence="3">Addiction module antidote protein, HigA family</fullName>
    </submittedName>
</protein>
<dbReference type="Gene3D" id="1.10.260.40">
    <property type="entry name" value="lambda repressor-like DNA-binding domains"/>
    <property type="match status" value="1"/>
</dbReference>
<evidence type="ECO:0000313" key="3">
    <source>
        <dbReference type="EMBL" id="OGI41055.1"/>
    </source>
</evidence>
<dbReference type="InterPro" id="IPR001387">
    <property type="entry name" value="Cro/C1-type_HTH"/>
</dbReference>
<evidence type="ECO:0000256" key="1">
    <source>
        <dbReference type="ARBA" id="ARBA00023125"/>
    </source>
</evidence>
<dbReference type="EMBL" id="MFSQ01000040">
    <property type="protein sequence ID" value="OGI41055.1"/>
    <property type="molecule type" value="Genomic_DNA"/>
</dbReference>
<proteinExistence type="predicted"/>
<dbReference type="AlphaFoldDB" id="A0A1F6T7N1"/>
<dbReference type="Pfam" id="PF01381">
    <property type="entry name" value="HTH_3"/>
    <property type="match status" value="1"/>
</dbReference>
<accession>A0A1F6T7N1</accession>
<dbReference type="PANTHER" id="PTHR36924">
    <property type="entry name" value="ANTITOXIN HIGA-1"/>
    <property type="match status" value="1"/>
</dbReference>
<evidence type="ECO:0000259" key="2">
    <source>
        <dbReference type="PROSITE" id="PS50943"/>
    </source>
</evidence>
<dbReference type="InterPro" id="IPR013430">
    <property type="entry name" value="Toxin_antidote_HigA"/>
</dbReference>
<dbReference type="Proteomes" id="UP000178379">
    <property type="component" value="Unassembled WGS sequence"/>
</dbReference>
<organism evidence="3 4">
    <name type="scientific">Candidatus Muproteobacteria bacterium RBG_16_62_13</name>
    <dbReference type="NCBI Taxonomy" id="1817756"/>
    <lineage>
        <taxon>Bacteria</taxon>
        <taxon>Pseudomonadati</taxon>
        <taxon>Pseudomonadota</taxon>
        <taxon>Candidatus Muproteobacteria</taxon>
    </lineage>
</organism>
<reference evidence="3 4" key="1">
    <citation type="journal article" date="2016" name="Nat. Commun.">
        <title>Thousands of microbial genomes shed light on interconnected biogeochemical processes in an aquifer system.</title>
        <authorList>
            <person name="Anantharaman K."/>
            <person name="Brown C.T."/>
            <person name="Hug L.A."/>
            <person name="Sharon I."/>
            <person name="Castelle C.J."/>
            <person name="Probst A.J."/>
            <person name="Thomas B.C."/>
            <person name="Singh A."/>
            <person name="Wilkins M.J."/>
            <person name="Karaoz U."/>
            <person name="Brodie E.L."/>
            <person name="Williams K.H."/>
            <person name="Hubbard S.S."/>
            <person name="Banfield J.F."/>
        </authorList>
    </citation>
    <scope>NUCLEOTIDE SEQUENCE [LARGE SCALE GENOMIC DNA]</scope>
</reference>
<gene>
    <name evidence="3" type="ORF">A2140_09635</name>
</gene>